<proteinExistence type="predicted"/>
<sequence length="63" mass="7462">MRRRRCKISPHEGSKAISFFSWGRELWMKVDINTEDHGWILWVEYLPWYAGLEHGKVRGLGSS</sequence>
<dbReference type="EMBL" id="MLYV02000286">
    <property type="protein sequence ID" value="PSS18898.1"/>
    <property type="molecule type" value="Genomic_DNA"/>
</dbReference>
<evidence type="ECO:0000313" key="2">
    <source>
        <dbReference type="Proteomes" id="UP000186601"/>
    </source>
</evidence>
<protein>
    <submittedName>
        <fullName evidence="1">Uncharacterized protein</fullName>
    </submittedName>
</protein>
<comment type="caution">
    <text evidence="1">The sequence shown here is derived from an EMBL/GenBank/DDBJ whole genome shotgun (WGS) entry which is preliminary data.</text>
</comment>
<reference evidence="1 2" key="1">
    <citation type="submission" date="2018-02" db="EMBL/GenBank/DDBJ databases">
        <title>Genome sequence of the basidiomycete white-rot fungus Phlebia centrifuga.</title>
        <authorList>
            <person name="Granchi Z."/>
            <person name="Peng M."/>
            <person name="de Vries R.P."/>
            <person name="Hilden K."/>
            <person name="Makela M.R."/>
            <person name="Grigoriev I."/>
            <person name="Riley R."/>
        </authorList>
    </citation>
    <scope>NUCLEOTIDE SEQUENCE [LARGE SCALE GENOMIC DNA]</scope>
    <source>
        <strain evidence="1 2">FBCC195</strain>
    </source>
</reference>
<dbReference type="AlphaFoldDB" id="A0A2R6R0Z8"/>
<keyword evidence="2" id="KW-1185">Reference proteome</keyword>
<accession>A0A2R6R0Z8</accession>
<dbReference type="Proteomes" id="UP000186601">
    <property type="component" value="Unassembled WGS sequence"/>
</dbReference>
<organism evidence="1 2">
    <name type="scientific">Hermanssonia centrifuga</name>
    <dbReference type="NCBI Taxonomy" id="98765"/>
    <lineage>
        <taxon>Eukaryota</taxon>
        <taxon>Fungi</taxon>
        <taxon>Dikarya</taxon>
        <taxon>Basidiomycota</taxon>
        <taxon>Agaricomycotina</taxon>
        <taxon>Agaricomycetes</taxon>
        <taxon>Polyporales</taxon>
        <taxon>Meruliaceae</taxon>
        <taxon>Hermanssonia</taxon>
    </lineage>
</organism>
<gene>
    <name evidence="1" type="ORF">PHLCEN_2v3184</name>
</gene>
<name>A0A2R6R0Z8_9APHY</name>
<evidence type="ECO:0000313" key="1">
    <source>
        <dbReference type="EMBL" id="PSS18898.1"/>
    </source>
</evidence>